<dbReference type="GO" id="GO:0004575">
    <property type="term" value="F:sucrose alpha-glucosidase activity"/>
    <property type="evidence" value="ECO:0007669"/>
    <property type="project" value="TreeGrafter"/>
</dbReference>
<dbReference type="PANTHER" id="PTHR42800:SF1">
    <property type="entry name" value="EXOINULINASE INUD (AFU_ORTHOLOGUE AFUA_5G00480)"/>
    <property type="match status" value="1"/>
</dbReference>
<dbReference type="EMBL" id="CP004078">
    <property type="protein sequence ID" value="AHV96006.1"/>
    <property type="molecule type" value="Genomic_DNA"/>
</dbReference>
<dbReference type="InterPro" id="IPR001362">
    <property type="entry name" value="Glyco_hydro_32"/>
</dbReference>
<dbReference type="InterPro" id="IPR013320">
    <property type="entry name" value="ConA-like_dom_sf"/>
</dbReference>
<dbReference type="InterPro" id="IPR018053">
    <property type="entry name" value="Glyco_hydro_32_AS"/>
</dbReference>
<evidence type="ECO:0000313" key="8">
    <source>
        <dbReference type="Proteomes" id="UP000019772"/>
    </source>
</evidence>
<dbReference type="InterPro" id="IPR023296">
    <property type="entry name" value="Glyco_hydro_beta-prop_sf"/>
</dbReference>
<dbReference type="PANTHER" id="PTHR42800">
    <property type="entry name" value="EXOINULINASE INUD (AFU_ORTHOLOGUE AFUA_5G00480)"/>
    <property type="match status" value="1"/>
</dbReference>
<evidence type="ECO:0000313" key="7">
    <source>
        <dbReference type="EMBL" id="AHV96006.1"/>
    </source>
</evidence>
<dbReference type="STRING" id="1268072.PSAB_05350"/>
<evidence type="ECO:0000259" key="6">
    <source>
        <dbReference type="Pfam" id="PF08244"/>
    </source>
</evidence>
<accession>X4Z8H4</accession>
<dbReference type="Gene3D" id="2.115.10.20">
    <property type="entry name" value="Glycosyl hydrolase domain, family 43"/>
    <property type="match status" value="1"/>
</dbReference>
<dbReference type="PROSITE" id="PS00609">
    <property type="entry name" value="GLYCOSYL_HYDROL_F32"/>
    <property type="match status" value="1"/>
</dbReference>
<dbReference type="Gene3D" id="2.60.120.560">
    <property type="entry name" value="Exo-inulinase, domain 1"/>
    <property type="match status" value="1"/>
</dbReference>
<feature type="domain" description="Glycosyl hydrolase family 32 C-terminal" evidence="6">
    <location>
        <begin position="334"/>
        <end position="485"/>
    </location>
</feature>
<evidence type="ECO:0000256" key="1">
    <source>
        <dbReference type="ARBA" id="ARBA00009902"/>
    </source>
</evidence>
<evidence type="ECO:0000256" key="2">
    <source>
        <dbReference type="ARBA" id="ARBA00022801"/>
    </source>
</evidence>
<sequence length="492" mass="55502">MLTKSYCETFRPQFHYSPAANWLNDPNGMVWYEGEYHLFYQYHPHSSVWGPMHWGHAVSKDLVFWEELPIALKPDHNGAIFSGSAVVDRHDTTDFFGGGSGLVAIFTHHDTNPVSGGPRQRQSLAYSTDKGRTWMMYEGNPVLEDERHIDYRDPKVFWDNERQQWVMVLAAGQRVLFYHSPDLIHWSFGSEFGTSEGSHDGVWECPDLFKLPVMGRGGESKWVLIVSIGPNDALAEGSRTQYFVGEFDGVNFISDNPPDTVLWLDHGRDNYAGVSWSDVPAEDGRRLFIGWMNNWKYANLLPTEGWRGAMTLPRELELVVCEDGIRLRQQPVSELETLRTLKFQLEDLAIQAGDGNLLQSIQGNTLEIEAEIKLADSSSFGFRIHGSQGQGTVIGYDAGRSYLFIDRRNAGITDFHPEFSCEHGADLKPSGGIVKLHIFADRSSVEVFANDGLAVLTDQVFPDPAHQELELFVQEGSIEIIALRIYGLKSIW</sequence>
<gene>
    <name evidence="7" type="ORF">PSAB_05350</name>
</gene>
<dbReference type="PATRIC" id="fig|1268072.3.peg.1109"/>
<protein>
    <submittedName>
        <fullName evidence="7">Protein SacC2</fullName>
    </submittedName>
</protein>
<dbReference type="SMART" id="SM00640">
    <property type="entry name" value="Glyco_32"/>
    <property type="match status" value="1"/>
</dbReference>
<dbReference type="RefSeq" id="WP_038595585.1">
    <property type="nucleotide sequence ID" value="NZ_CP004078.1"/>
</dbReference>
<dbReference type="AlphaFoldDB" id="X4Z8H4"/>
<keyword evidence="3 4" id="KW-0326">Glycosidase</keyword>
<dbReference type="Pfam" id="PF00251">
    <property type="entry name" value="Glyco_hydro_32N"/>
    <property type="match status" value="1"/>
</dbReference>
<dbReference type="CDD" id="cd18622">
    <property type="entry name" value="GH32_Inu-like"/>
    <property type="match status" value="1"/>
</dbReference>
<feature type="domain" description="Glycosyl hydrolase family 32 N-terminal" evidence="5">
    <location>
        <begin position="15"/>
        <end position="331"/>
    </location>
</feature>
<evidence type="ECO:0000256" key="3">
    <source>
        <dbReference type="ARBA" id="ARBA00023295"/>
    </source>
</evidence>
<name>X4Z8H4_9BACL</name>
<dbReference type="eggNOG" id="COG1621">
    <property type="taxonomic scope" value="Bacteria"/>
</dbReference>
<dbReference type="InterPro" id="IPR013189">
    <property type="entry name" value="Glyco_hydro_32_C"/>
</dbReference>
<evidence type="ECO:0000256" key="4">
    <source>
        <dbReference type="RuleBase" id="RU362110"/>
    </source>
</evidence>
<proteinExistence type="inferred from homology"/>
<reference evidence="7 8" key="1">
    <citation type="journal article" date="2014" name="PLoS Genet.">
        <title>Comparative Genomic Analysis of N2-Fixing and Non-N2-Fixing Paenibacillus spp.: Organization, Evolution and Expression of the Nitrogen Fixation Genes.</title>
        <authorList>
            <person name="Xie J.B."/>
            <person name="Du Z."/>
            <person name="Bai L."/>
            <person name="Tian C."/>
            <person name="Zhang Y."/>
            <person name="Xie J.Y."/>
            <person name="Wang T."/>
            <person name="Liu X."/>
            <person name="Chen X."/>
            <person name="Cheng Q."/>
            <person name="Chen S."/>
            <person name="Li J."/>
        </authorList>
    </citation>
    <scope>NUCLEOTIDE SEQUENCE [LARGE SCALE GENOMIC DNA]</scope>
    <source>
        <strain evidence="7 8">T27</strain>
    </source>
</reference>
<dbReference type="Pfam" id="PF08244">
    <property type="entry name" value="Glyco_hydro_32C"/>
    <property type="match status" value="1"/>
</dbReference>
<dbReference type="Proteomes" id="UP000019772">
    <property type="component" value="Chromosome"/>
</dbReference>
<comment type="similarity">
    <text evidence="1 4">Belongs to the glycosyl hydrolase 32 family.</text>
</comment>
<dbReference type="GO" id="GO:0005737">
    <property type="term" value="C:cytoplasm"/>
    <property type="evidence" value="ECO:0007669"/>
    <property type="project" value="TreeGrafter"/>
</dbReference>
<keyword evidence="8" id="KW-1185">Reference proteome</keyword>
<evidence type="ECO:0000259" key="5">
    <source>
        <dbReference type="Pfam" id="PF00251"/>
    </source>
</evidence>
<dbReference type="SUPFAM" id="SSF49899">
    <property type="entry name" value="Concanavalin A-like lectins/glucanases"/>
    <property type="match status" value="1"/>
</dbReference>
<dbReference type="InterPro" id="IPR013148">
    <property type="entry name" value="Glyco_hydro_32_N"/>
</dbReference>
<dbReference type="KEGG" id="psab:PSAB_05350"/>
<organism evidence="7 8">
    <name type="scientific">Paenibacillus sabinae T27</name>
    <dbReference type="NCBI Taxonomy" id="1268072"/>
    <lineage>
        <taxon>Bacteria</taxon>
        <taxon>Bacillati</taxon>
        <taxon>Bacillota</taxon>
        <taxon>Bacilli</taxon>
        <taxon>Bacillales</taxon>
        <taxon>Paenibacillaceae</taxon>
        <taxon>Paenibacillus</taxon>
    </lineage>
</organism>
<dbReference type="HOGENOM" id="CLU_001528_3_1_9"/>
<dbReference type="GO" id="GO:0005987">
    <property type="term" value="P:sucrose catabolic process"/>
    <property type="evidence" value="ECO:0007669"/>
    <property type="project" value="TreeGrafter"/>
</dbReference>
<dbReference type="SUPFAM" id="SSF75005">
    <property type="entry name" value="Arabinanase/levansucrase/invertase"/>
    <property type="match status" value="1"/>
</dbReference>
<keyword evidence="2 4" id="KW-0378">Hydrolase</keyword>